<dbReference type="InterPro" id="IPR000883">
    <property type="entry name" value="Cyt_C_Oxase_1"/>
</dbReference>
<dbReference type="RefSeq" id="YP_009442448.1">
    <property type="nucleotide sequence ID" value="NC_036308.1"/>
</dbReference>
<dbReference type="Gene3D" id="1.20.210.10">
    <property type="entry name" value="Cytochrome c oxidase-like, subunit I domain"/>
    <property type="match status" value="1"/>
</dbReference>
<gene>
    <name evidence="17" type="primary">cox1</name>
</gene>
<keyword evidence="14" id="KW-0186">Copper</keyword>
<name>A0A343LEM4_9BILA</name>
<dbReference type="CDD" id="cd01663">
    <property type="entry name" value="Cyt_c_Oxidase_I"/>
    <property type="match status" value="1"/>
</dbReference>
<evidence type="ECO:0000313" key="17">
    <source>
        <dbReference type="EMBL" id="ATO58498.1"/>
    </source>
</evidence>
<evidence type="ECO:0000256" key="15">
    <source>
        <dbReference type="SAM" id="Phobius"/>
    </source>
</evidence>
<evidence type="ECO:0000256" key="10">
    <source>
        <dbReference type="ARBA" id="ARBA00022982"/>
    </source>
</evidence>
<keyword evidence="8" id="KW-0460">Magnesium</keyword>
<feature type="transmembrane region" description="Helical" evidence="15">
    <location>
        <begin position="340"/>
        <end position="360"/>
    </location>
</feature>
<dbReference type="AlphaFoldDB" id="A0A343LEM4"/>
<evidence type="ECO:0000256" key="5">
    <source>
        <dbReference type="ARBA" id="ARBA00015947"/>
    </source>
</evidence>
<keyword evidence="6 14" id="KW-0679">Respiratory chain</keyword>
<dbReference type="GO" id="GO:0006123">
    <property type="term" value="P:mitochondrial electron transport, cytochrome c to oxygen"/>
    <property type="evidence" value="ECO:0007669"/>
    <property type="project" value="TreeGrafter"/>
</dbReference>
<feature type="transmembrane region" description="Helical" evidence="15">
    <location>
        <begin position="61"/>
        <end position="85"/>
    </location>
</feature>
<evidence type="ECO:0000256" key="4">
    <source>
        <dbReference type="ARBA" id="ARBA00009578"/>
    </source>
</evidence>
<keyword evidence="14 17" id="KW-0496">Mitochondrion</keyword>
<dbReference type="InterPro" id="IPR023615">
    <property type="entry name" value="Cyt_c_Oxase_su1_BS"/>
</dbReference>
<feature type="transmembrane region" description="Helical" evidence="15">
    <location>
        <begin position="106"/>
        <end position="130"/>
    </location>
</feature>
<comment type="cofactor">
    <cofactor evidence="1">
        <name>heme</name>
        <dbReference type="ChEBI" id="CHEBI:30413"/>
    </cofactor>
</comment>
<proteinExistence type="inferred from homology"/>
<keyword evidence="12 14" id="KW-0472">Membrane</keyword>
<accession>A0A343LEM4</accession>
<evidence type="ECO:0000256" key="6">
    <source>
        <dbReference type="ARBA" id="ARBA00022660"/>
    </source>
</evidence>
<reference evidence="17" key="1">
    <citation type="journal article" date="2017" name="BMC Genomics">
        <title>The complete mitochondrial genome of parasitic nematode Camallanus cotti: extreme discontinuity in the rate of mitogenomic architecture evolution within the Chromadorea class.</title>
        <authorList>
            <person name="Zou H."/>
            <person name="Jakovlic I."/>
            <person name="Chen R."/>
            <person name="Zhang D."/>
            <person name="Zhang J."/>
            <person name="Li W.X."/>
            <person name="Wang G.T."/>
        </authorList>
    </citation>
    <scope>NUCLEOTIDE SEQUENCE</scope>
</reference>
<dbReference type="UniPathway" id="UPA00705"/>
<dbReference type="GO" id="GO:0004129">
    <property type="term" value="F:cytochrome-c oxidase activity"/>
    <property type="evidence" value="ECO:0007669"/>
    <property type="project" value="UniProtKB-EC"/>
</dbReference>
<dbReference type="PANTHER" id="PTHR10422">
    <property type="entry name" value="CYTOCHROME C OXIDASE SUBUNIT 1"/>
    <property type="match status" value="1"/>
</dbReference>
<dbReference type="GO" id="GO:0020037">
    <property type="term" value="F:heme binding"/>
    <property type="evidence" value="ECO:0007669"/>
    <property type="project" value="InterPro"/>
</dbReference>
<evidence type="ECO:0000256" key="2">
    <source>
        <dbReference type="ARBA" id="ARBA00004141"/>
    </source>
</evidence>
<organism evidence="17">
    <name type="scientific">Camallanus cotti</name>
    <dbReference type="NCBI Taxonomy" id="375143"/>
    <lineage>
        <taxon>Eukaryota</taxon>
        <taxon>Metazoa</taxon>
        <taxon>Ecdysozoa</taxon>
        <taxon>Nematoda</taxon>
        <taxon>Chromadorea</taxon>
        <taxon>Rhabditida</taxon>
        <taxon>Spirurina</taxon>
        <taxon>Spiruromorpha</taxon>
        <taxon>Camallanoidea</taxon>
        <taxon>Camallanidae</taxon>
        <taxon>Camallanus</taxon>
    </lineage>
</organism>
<keyword evidence="9" id="KW-1278">Translocase</keyword>
<feature type="domain" description="Cytochrome oxidase subunit I profile" evidence="16">
    <location>
        <begin position="4"/>
        <end position="517"/>
    </location>
</feature>
<dbReference type="EMBL" id="MF580344">
    <property type="protein sequence ID" value="ATO58498.1"/>
    <property type="molecule type" value="Genomic_DNA"/>
</dbReference>
<dbReference type="GO" id="GO:0045277">
    <property type="term" value="C:respiratory chain complex IV"/>
    <property type="evidence" value="ECO:0007669"/>
    <property type="project" value="InterPro"/>
</dbReference>
<dbReference type="Pfam" id="PF00115">
    <property type="entry name" value="COX1"/>
    <property type="match status" value="1"/>
</dbReference>
<feature type="transmembrane region" description="Helical" evidence="15">
    <location>
        <begin position="184"/>
        <end position="214"/>
    </location>
</feature>
<dbReference type="GeneID" id="34949228"/>
<dbReference type="GO" id="GO:0005743">
    <property type="term" value="C:mitochondrial inner membrane"/>
    <property type="evidence" value="ECO:0007669"/>
    <property type="project" value="UniProtKB-SubCell"/>
</dbReference>
<keyword evidence="14" id="KW-0479">Metal-binding</keyword>
<geneLocation type="mitochondrion" evidence="17"/>
<evidence type="ECO:0000256" key="8">
    <source>
        <dbReference type="ARBA" id="ARBA00022842"/>
    </source>
</evidence>
<evidence type="ECO:0000256" key="9">
    <source>
        <dbReference type="ARBA" id="ARBA00022967"/>
    </source>
</evidence>
<dbReference type="PROSITE" id="PS00077">
    <property type="entry name" value="COX1_CUB"/>
    <property type="match status" value="1"/>
</dbReference>
<dbReference type="SUPFAM" id="SSF81442">
    <property type="entry name" value="Cytochrome c oxidase subunit I-like"/>
    <property type="match status" value="1"/>
</dbReference>
<comment type="function">
    <text evidence="14">Component of the cytochrome c oxidase, the last enzyme in the mitochondrial electron transport chain which drives oxidative phosphorylation. The respiratory chain contains 3 multisubunit complexes succinate dehydrogenase (complex II, CII), ubiquinol-cytochrome c oxidoreductase (cytochrome b-c1 complex, complex III, CIII) and cytochrome c oxidase (complex IV, CIV), that cooperate to transfer electrons derived from NADH and succinate to molecular oxygen, creating an electrochemical gradient over the inner membrane that drives transmembrane transport and the ATP synthase. Cytochrome c oxidase is the component of the respiratory chain that catalyzes the reduction of oxygen to water. Electrons originating from reduced cytochrome c in the intermembrane space (IMS) are transferred via the dinuclear copper A center (CU(A)) of subunit 2 and heme A of subunit 1 to the active site in subunit 1, a binuclear center (BNC) formed by heme A3 and copper B (CU(B)). The BNC reduces molecular oxygen to 2 water molecules using 4 electrons from cytochrome c in the IMS and 4 protons from the mitochondrial matrix.</text>
</comment>
<dbReference type="InterPro" id="IPR033944">
    <property type="entry name" value="Cyt_c_oxase_su1_dom"/>
</dbReference>
<evidence type="ECO:0000256" key="1">
    <source>
        <dbReference type="ARBA" id="ARBA00001971"/>
    </source>
</evidence>
<keyword evidence="14" id="KW-0408">Iron</keyword>
<comment type="pathway">
    <text evidence="3 14">Energy metabolism; oxidative phosphorylation.</text>
</comment>
<keyword evidence="10 14" id="KW-0249">Electron transport</keyword>
<feature type="transmembrane region" description="Helical" evidence="15">
    <location>
        <begin position="276"/>
        <end position="294"/>
    </location>
</feature>
<comment type="similarity">
    <text evidence="4 14">Belongs to the heme-copper respiratory oxidase family.</text>
</comment>
<keyword evidence="14" id="KW-0813">Transport</keyword>
<feature type="transmembrane region" description="Helical" evidence="15">
    <location>
        <begin position="306"/>
        <end position="328"/>
    </location>
</feature>
<dbReference type="PANTHER" id="PTHR10422:SF18">
    <property type="entry name" value="CYTOCHROME C OXIDASE SUBUNIT 1"/>
    <property type="match status" value="1"/>
</dbReference>
<keyword evidence="11 15" id="KW-1133">Transmembrane helix</keyword>
<dbReference type="GO" id="GO:0046872">
    <property type="term" value="F:metal ion binding"/>
    <property type="evidence" value="ECO:0007669"/>
    <property type="project" value="UniProtKB-KW"/>
</dbReference>
<keyword evidence="7 14" id="KW-0812">Transmembrane</keyword>
<dbReference type="PROSITE" id="PS50855">
    <property type="entry name" value="COX1"/>
    <property type="match status" value="1"/>
</dbReference>
<protein>
    <recommendedName>
        <fullName evidence="5 14">Cytochrome c oxidase subunit 1</fullName>
        <ecNumber evidence="14">7.1.1.9</ecNumber>
    </recommendedName>
</protein>
<sequence length="517" mass="57410">MYSSRSIFYWLETTNHKDIGTMYLMFAFWCGLVGSGLSSLIRLELFMPGFFLGNGQLYNAVITSHAIMMIFFMVMPGLIGGFGNWMVPLMLGSPDMSFPRLNSFSFWLLCAALVLILSSCLSGSSCGTSWTVYPPLSTSGHPDHSVDLAILSLHCAGLSSLLGGINFMSTIFNMRVTSLNMESMALFCWTVLVTVFLLVLTLPVLAGAITMLLLDRNFNTSFFDVESGGNPLLYQHLFWFFGHPEVYVLILPAFGIMSHSSLYITGKKEVFGSAGMVYAIVTIGVVGCVVWGHHMYTAGLDLDSRAYFTASTMIIAVPTGVKVFSWAATLYGSKMVFQPLVMWIMGFLSLFTIGGLTGLVLSNSCLDVIFHDTYYVVAHFHYVLSMGAVFGLFMGVSLWWGTMSGYLYNKGLMYAVFLVIFFSTNLTFFPLHFAGMQGMPRKYVDYPDVFSIWNTLSSVGSLVSIFGLFLFIFVVLESFVSSRYVVTSYFISGIENMYDGYVFGHSNGLWPCVYFGR</sequence>
<dbReference type="InterPro" id="IPR023616">
    <property type="entry name" value="Cyt_c_oxase-like_su1_dom"/>
</dbReference>
<dbReference type="PRINTS" id="PR01165">
    <property type="entry name" value="CYCOXIDASEI"/>
</dbReference>
<keyword evidence="14" id="KW-0349">Heme</keyword>
<dbReference type="InterPro" id="IPR036927">
    <property type="entry name" value="Cyt_c_oxase-like_su1_sf"/>
</dbReference>
<feature type="transmembrane region" description="Helical" evidence="15">
    <location>
        <begin position="21"/>
        <end position="41"/>
    </location>
</feature>
<evidence type="ECO:0000256" key="13">
    <source>
        <dbReference type="ARBA" id="ARBA00049512"/>
    </source>
</evidence>
<dbReference type="EC" id="7.1.1.9" evidence="14"/>
<evidence type="ECO:0000256" key="11">
    <source>
        <dbReference type="ARBA" id="ARBA00022989"/>
    </source>
</evidence>
<evidence type="ECO:0000256" key="3">
    <source>
        <dbReference type="ARBA" id="ARBA00004673"/>
    </source>
</evidence>
<comment type="subcellular location">
    <subcellularLocation>
        <location evidence="2">Membrane</location>
        <topology evidence="2">Multi-pass membrane protein</topology>
    </subcellularLocation>
    <subcellularLocation>
        <location evidence="14">Mitochondrion inner membrane</location>
        <topology evidence="14">Multi-pass membrane protein</topology>
    </subcellularLocation>
</comment>
<dbReference type="GO" id="GO:0015990">
    <property type="term" value="P:electron transport coupled proton transport"/>
    <property type="evidence" value="ECO:0007669"/>
    <property type="project" value="TreeGrafter"/>
</dbReference>
<evidence type="ECO:0000256" key="14">
    <source>
        <dbReference type="RuleBase" id="RU000369"/>
    </source>
</evidence>
<evidence type="ECO:0000256" key="12">
    <source>
        <dbReference type="ARBA" id="ARBA00023136"/>
    </source>
</evidence>
<feature type="transmembrane region" description="Helical" evidence="15">
    <location>
        <begin position="150"/>
        <end position="172"/>
    </location>
</feature>
<evidence type="ECO:0000256" key="7">
    <source>
        <dbReference type="ARBA" id="ARBA00022692"/>
    </source>
</evidence>
<feature type="transmembrane region" description="Helical" evidence="15">
    <location>
        <begin position="380"/>
        <end position="400"/>
    </location>
</feature>
<feature type="transmembrane region" description="Helical" evidence="15">
    <location>
        <begin position="452"/>
        <end position="476"/>
    </location>
</feature>
<evidence type="ECO:0000259" key="16">
    <source>
        <dbReference type="PROSITE" id="PS50855"/>
    </source>
</evidence>
<comment type="catalytic activity">
    <reaction evidence="13">
        <text>4 Fe(II)-[cytochrome c] + O2 + 8 H(+)(in) = 4 Fe(III)-[cytochrome c] + 2 H2O + 4 H(+)(out)</text>
        <dbReference type="Rhea" id="RHEA:11436"/>
        <dbReference type="Rhea" id="RHEA-COMP:10350"/>
        <dbReference type="Rhea" id="RHEA-COMP:14399"/>
        <dbReference type="ChEBI" id="CHEBI:15377"/>
        <dbReference type="ChEBI" id="CHEBI:15378"/>
        <dbReference type="ChEBI" id="CHEBI:15379"/>
        <dbReference type="ChEBI" id="CHEBI:29033"/>
        <dbReference type="ChEBI" id="CHEBI:29034"/>
        <dbReference type="EC" id="7.1.1.9"/>
    </reaction>
    <physiologicalReaction direction="left-to-right" evidence="13">
        <dbReference type="Rhea" id="RHEA:11437"/>
    </physiologicalReaction>
</comment>
<feature type="transmembrane region" description="Helical" evidence="15">
    <location>
        <begin position="412"/>
        <end position="432"/>
    </location>
</feature>
<keyword evidence="14" id="KW-0999">Mitochondrion inner membrane</keyword>